<feature type="compositionally biased region" description="Basic and acidic residues" evidence="2">
    <location>
        <begin position="56"/>
        <end position="77"/>
    </location>
</feature>
<reference evidence="5 6" key="1">
    <citation type="journal article" date="2023" name="Sci. Data">
        <title>Genome assembly of the Korean intertidal mud-creeper Batillaria attramentaria.</title>
        <authorList>
            <person name="Patra A.K."/>
            <person name="Ho P.T."/>
            <person name="Jun S."/>
            <person name="Lee S.J."/>
            <person name="Kim Y."/>
            <person name="Won Y.J."/>
        </authorList>
    </citation>
    <scope>NUCLEOTIDE SEQUENCE [LARGE SCALE GENOMIC DNA]</scope>
    <source>
        <strain evidence="5">Wonlab-2016</strain>
    </source>
</reference>
<comment type="caution">
    <text evidence="5">The sequence shown here is derived from an EMBL/GenBank/DDBJ whole genome shotgun (WGS) entry which is preliminary data.</text>
</comment>
<keyword evidence="6" id="KW-1185">Reference proteome</keyword>
<evidence type="ECO:0000256" key="1">
    <source>
        <dbReference type="ARBA" id="ARBA00008966"/>
    </source>
</evidence>
<dbReference type="AlphaFoldDB" id="A0ABD0JXA7"/>
<evidence type="ECO:0000256" key="2">
    <source>
        <dbReference type="SAM" id="MobiDB-lite"/>
    </source>
</evidence>
<dbReference type="Pfam" id="PF08164">
    <property type="entry name" value="TRAUB"/>
    <property type="match status" value="1"/>
</dbReference>
<protein>
    <recommendedName>
        <fullName evidence="7">Protein BFR2</fullName>
    </recommendedName>
</protein>
<accession>A0ABD0JXA7</accession>
<dbReference type="EMBL" id="JACVVK020000295">
    <property type="protein sequence ID" value="KAK7479765.1"/>
    <property type="molecule type" value="Genomic_DNA"/>
</dbReference>
<dbReference type="Proteomes" id="UP001519460">
    <property type="component" value="Unassembled WGS sequence"/>
</dbReference>
<sequence>MANLEELVKQLTNPAPTFEDPEEDEGDVTRARVPVNDFDGDDDVNVEATQLRRRAGHDLLESDKRYKGERTSRKDLYDLEDSASGQEESDEEIDTADSEEIEESEDESEEDRGDDESDEEIASDDAGSAAEEEETDRADGVRQFSAVNREDEVAKGKAVVAQLDLWDRLMEGRIKLQRVLATVNSLPKPEAIQKLKEEGSQSQQQLIAAQSQLQSLLSVLLQIQAKLLHENPETKNVAGSASSHTSPSKESVKREREVEEEEATSAKRFAGFRVFRNETLEKWDNNTRLGSKLKSFSAFNTSVLKQIDQVLSDKDRLVKRTQVNRAAKNTEKVEAAHDAEVFNDDDFYHILLRELIERKNDSSDATDITRQWLEIQKMRSNVKRKTVDTRASKGRKLRYNIHKKMVNFMAPVDTSTWSTEAKNDLFKSLFKGSSTAEL</sequence>
<proteinExistence type="inferred from homology"/>
<dbReference type="InterPro" id="IPR039223">
    <property type="entry name" value="AATF/Bfr2"/>
</dbReference>
<evidence type="ECO:0000313" key="6">
    <source>
        <dbReference type="Proteomes" id="UP001519460"/>
    </source>
</evidence>
<evidence type="ECO:0000259" key="4">
    <source>
        <dbReference type="Pfam" id="PF13339"/>
    </source>
</evidence>
<evidence type="ECO:0000259" key="3">
    <source>
        <dbReference type="Pfam" id="PF08164"/>
    </source>
</evidence>
<evidence type="ECO:0000313" key="5">
    <source>
        <dbReference type="EMBL" id="KAK7479765.1"/>
    </source>
</evidence>
<dbReference type="PANTHER" id="PTHR15565">
    <property type="entry name" value="AATF PROTEIN APOPTOSIS ANTAGONIZING TRANSCRIPTION FACTOR"/>
    <property type="match status" value="1"/>
</dbReference>
<dbReference type="Pfam" id="PF13339">
    <property type="entry name" value="AATF-Che1"/>
    <property type="match status" value="1"/>
</dbReference>
<comment type="similarity">
    <text evidence="1">Belongs to the AATF family.</text>
</comment>
<dbReference type="InterPro" id="IPR012617">
    <property type="entry name" value="AATF_C"/>
</dbReference>
<feature type="domain" description="AATF leucine zipper-containing" evidence="4">
    <location>
        <begin position="152"/>
        <end position="285"/>
    </location>
</feature>
<feature type="region of interest" description="Disordered" evidence="2">
    <location>
        <begin position="1"/>
        <end position="143"/>
    </location>
</feature>
<dbReference type="InterPro" id="IPR025160">
    <property type="entry name" value="AATF"/>
</dbReference>
<feature type="compositionally biased region" description="Polar residues" evidence="2">
    <location>
        <begin position="237"/>
        <end position="246"/>
    </location>
</feature>
<feature type="region of interest" description="Disordered" evidence="2">
    <location>
        <begin position="233"/>
        <end position="262"/>
    </location>
</feature>
<feature type="domain" description="Apoptosis-antagonizing transcription factor C-terminal" evidence="3">
    <location>
        <begin position="348"/>
        <end position="430"/>
    </location>
</feature>
<gene>
    <name evidence="5" type="ORF">BaRGS_00028945</name>
</gene>
<organism evidence="5 6">
    <name type="scientific">Batillaria attramentaria</name>
    <dbReference type="NCBI Taxonomy" id="370345"/>
    <lineage>
        <taxon>Eukaryota</taxon>
        <taxon>Metazoa</taxon>
        <taxon>Spiralia</taxon>
        <taxon>Lophotrochozoa</taxon>
        <taxon>Mollusca</taxon>
        <taxon>Gastropoda</taxon>
        <taxon>Caenogastropoda</taxon>
        <taxon>Sorbeoconcha</taxon>
        <taxon>Cerithioidea</taxon>
        <taxon>Batillariidae</taxon>
        <taxon>Batillaria</taxon>
    </lineage>
</organism>
<name>A0ABD0JXA7_9CAEN</name>
<dbReference type="PANTHER" id="PTHR15565:SF0">
    <property type="entry name" value="PROTEIN AATF"/>
    <property type="match status" value="1"/>
</dbReference>
<evidence type="ECO:0008006" key="7">
    <source>
        <dbReference type="Google" id="ProtNLM"/>
    </source>
</evidence>
<feature type="compositionally biased region" description="Acidic residues" evidence="2">
    <location>
        <begin position="87"/>
        <end position="123"/>
    </location>
</feature>